<evidence type="ECO:0000256" key="2">
    <source>
        <dbReference type="ARBA" id="ARBA00023125"/>
    </source>
</evidence>
<evidence type="ECO:0000313" key="5">
    <source>
        <dbReference type="EMBL" id="WVX84083.1"/>
    </source>
</evidence>
<evidence type="ECO:0000256" key="1">
    <source>
        <dbReference type="ARBA" id="ARBA00023015"/>
    </source>
</evidence>
<gene>
    <name evidence="5" type="ORF">R4Z09_14450</name>
</gene>
<dbReference type="InterPro" id="IPR008920">
    <property type="entry name" value="TF_FadR/GntR_C"/>
</dbReference>
<feature type="domain" description="HTH gntR-type" evidence="4">
    <location>
        <begin position="10"/>
        <end position="78"/>
    </location>
</feature>
<dbReference type="Pfam" id="PF07729">
    <property type="entry name" value="FCD"/>
    <property type="match status" value="1"/>
</dbReference>
<organism evidence="5 6">
    <name type="scientific">Niallia oryzisoli</name>
    <dbReference type="NCBI Taxonomy" id="1737571"/>
    <lineage>
        <taxon>Bacteria</taxon>
        <taxon>Bacillati</taxon>
        <taxon>Bacillota</taxon>
        <taxon>Bacilli</taxon>
        <taxon>Bacillales</taxon>
        <taxon>Bacillaceae</taxon>
        <taxon>Niallia</taxon>
    </lineage>
</organism>
<name>A0ABZ2CM45_9BACI</name>
<keyword evidence="3" id="KW-0804">Transcription</keyword>
<proteinExistence type="predicted"/>
<accession>A0ABZ2CM45</accession>
<keyword evidence="1" id="KW-0805">Transcription regulation</keyword>
<dbReference type="SMART" id="SM00345">
    <property type="entry name" value="HTH_GNTR"/>
    <property type="match status" value="1"/>
</dbReference>
<dbReference type="PROSITE" id="PS50949">
    <property type="entry name" value="HTH_GNTR"/>
    <property type="match status" value="1"/>
</dbReference>
<reference evidence="5 6" key="1">
    <citation type="submission" date="2023-10" db="EMBL/GenBank/DDBJ databases">
        <title>Niallia locisalis sp.nov. isolated from a salt pond sample.</title>
        <authorList>
            <person name="Li X.-J."/>
            <person name="Dong L."/>
        </authorList>
    </citation>
    <scope>NUCLEOTIDE SEQUENCE [LARGE SCALE GENOMIC DNA]</scope>
    <source>
        <strain evidence="5 6">DSM 29761</strain>
    </source>
</reference>
<dbReference type="InterPro" id="IPR000524">
    <property type="entry name" value="Tscrpt_reg_HTH_GntR"/>
</dbReference>
<dbReference type="PANTHER" id="PTHR43537">
    <property type="entry name" value="TRANSCRIPTIONAL REGULATOR, GNTR FAMILY"/>
    <property type="match status" value="1"/>
</dbReference>
<dbReference type="Gene3D" id="1.20.120.530">
    <property type="entry name" value="GntR ligand-binding domain-like"/>
    <property type="match status" value="1"/>
</dbReference>
<dbReference type="InterPro" id="IPR011711">
    <property type="entry name" value="GntR_C"/>
</dbReference>
<dbReference type="Pfam" id="PF00392">
    <property type="entry name" value="GntR"/>
    <property type="match status" value="1"/>
</dbReference>
<sequence>MFDNLQFDRSTVPSKIVETLKTLIQEDQLKSGEKLPSERTLAHQLNVSRNTIREAYKILSTLGFIDIKQGNGVFVSDGNDNLGQLTNQYFIKSDQFDDLFEIRMIMETQTAAWTAERADDSKILELYDFVKETLDLIEKSSIDERELSSRDHTFHIKIAELSKNTVAFRIMHSLTTLFQPIREETAKIPDRLYRSWVEHLEIAEMLNRRDASKARTAMENHLNSVERTLKTRKGGSK</sequence>
<evidence type="ECO:0000256" key="3">
    <source>
        <dbReference type="ARBA" id="ARBA00023163"/>
    </source>
</evidence>
<dbReference type="InterPro" id="IPR036390">
    <property type="entry name" value="WH_DNA-bd_sf"/>
</dbReference>
<keyword evidence="6" id="KW-1185">Reference proteome</keyword>
<dbReference type="SUPFAM" id="SSF46785">
    <property type="entry name" value="Winged helix' DNA-binding domain"/>
    <property type="match status" value="1"/>
</dbReference>
<dbReference type="EMBL" id="CP137640">
    <property type="protein sequence ID" value="WVX84083.1"/>
    <property type="molecule type" value="Genomic_DNA"/>
</dbReference>
<dbReference type="PRINTS" id="PR00035">
    <property type="entry name" value="HTHGNTR"/>
</dbReference>
<dbReference type="SMART" id="SM00895">
    <property type="entry name" value="FCD"/>
    <property type="match status" value="1"/>
</dbReference>
<dbReference type="SUPFAM" id="SSF48008">
    <property type="entry name" value="GntR ligand-binding domain-like"/>
    <property type="match status" value="1"/>
</dbReference>
<keyword evidence="2" id="KW-0238">DNA-binding</keyword>
<dbReference type="PANTHER" id="PTHR43537:SF5">
    <property type="entry name" value="UXU OPERON TRANSCRIPTIONAL REGULATOR"/>
    <property type="match status" value="1"/>
</dbReference>
<dbReference type="RefSeq" id="WP_338452955.1">
    <property type="nucleotide sequence ID" value="NZ_CP137640.1"/>
</dbReference>
<dbReference type="CDD" id="cd07377">
    <property type="entry name" value="WHTH_GntR"/>
    <property type="match status" value="1"/>
</dbReference>
<protein>
    <submittedName>
        <fullName evidence="5">FadR/GntR family transcriptional regulator</fullName>
    </submittedName>
</protein>
<dbReference type="Gene3D" id="1.10.10.10">
    <property type="entry name" value="Winged helix-like DNA-binding domain superfamily/Winged helix DNA-binding domain"/>
    <property type="match status" value="1"/>
</dbReference>
<evidence type="ECO:0000259" key="4">
    <source>
        <dbReference type="PROSITE" id="PS50949"/>
    </source>
</evidence>
<dbReference type="Proteomes" id="UP001357223">
    <property type="component" value="Chromosome"/>
</dbReference>
<evidence type="ECO:0000313" key="6">
    <source>
        <dbReference type="Proteomes" id="UP001357223"/>
    </source>
</evidence>
<dbReference type="InterPro" id="IPR036388">
    <property type="entry name" value="WH-like_DNA-bd_sf"/>
</dbReference>